<evidence type="ECO:0000256" key="1">
    <source>
        <dbReference type="SAM" id="MobiDB-lite"/>
    </source>
</evidence>
<dbReference type="EMBL" id="LSRX01000576">
    <property type="protein sequence ID" value="OLP93556.1"/>
    <property type="molecule type" value="Genomic_DNA"/>
</dbReference>
<dbReference type="AlphaFoldDB" id="A0A1Q9DEB4"/>
<accession>A0A1Q9DEB4</accession>
<comment type="caution">
    <text evidence="2">The sequence shown here is derived from an EMBL/GenBank/DDBJ whole genome shotgun (WGS) entry which is preliminary data.</text>
</comment>
<feature type="compositionally biased region" description="Basic and acidic residues" evidence="1">
    <location>
        <begin position="156"/>
        <end position="172"/>
    </location>
</feature>
<keyword evidence="3" id="KW-1185">Reference proteome</keyword>
<evidence type="ECO:0000313" key="2">
    <source>
        <dbReference type="EMBL" id="OLP93556.1"/>
    </source>
</evidence>
<feature type="compositionally biased region" description="Acidic residues" evidence="1">
    <location>
        <begin position="185"/>
        <end position="196"/>
    </location>
</feature>
<dbReference type="Proteomes" id="UP000186817">
    <property type="component" value="Unassembled WGS sequence"/>
</dbReference>
<feature type="region of interest" description="Disordered" evidence="1">
    <location>
        <begin position="156"/>
        <end position="215"/>
    </location>
</feature>
<sequence length="809" mass="90740">MMSWTMPRPLALGTFAATCEVKSGHCLFLQLSGLKGFGAFSAMNQGTVMRAVAVTEDNPRSRFSKVMQATEDLAKPLSDSSVVTVARSKSLWLKFRPVSCPFLPSEARVGAGSQQVLAQLLMSYATVLFHFADGLVSCAHSVRDIVDDDEVLESHEAKERQAARHGPSRHEAGGSGPEPQAADDSGLDEDEDEDAGGSEREKDAFEGTAEDNVQIEGAVEEFNDATKDAEKKAKLVDKNFAKYNGRLGELQDQLRKLSAMARSYHLQTIKWFKNAEQDKYSPIANICLNSPSRACAMSVGNLKTFLPDTHFGLWLDLLEMAILPRQGGEDLLLSGARQLTPSCWDVRSHCEENRSQSLYYVDPVISAFARLVDSFPRVAAFHWEVMPWSSQRLSWPPHEVVAAERSLAVPQLLPRPLRVCASGWGRCDTYSRGTGNCRISTHSARKSKITREPLQLVHDNCHGEEWDSRRKARLMLCPLNAPLAVRPVSKSGSLSVARWILQIDAPKARDLALMASTWRPFDANKERYFDWASRWVRRKGSATREQDPEQDAKDMAMRSRFGQESSGQILAASSSSCLTCCRLGIGRLKVIFVRNPYKRLASAYLSIFLDRARLAGDMVINGFRGTNSSVETDFGYFLCFMASAIFPYSLAGGVNDRLGVSFLMPGGSWARMHMIRSMLYGLGIHAGTLYEELNRTVHLHQFHVVHLESIEEDMGEMKRRLCQEFNFCRPLPHLRTWNSRWDRLQAGTTSTGRKARGRRRQALPLDVQVRVLQQHQKHLMDRYRPDFILFGYSEDPKNMDKAPEFSVSS</sequence>
<name>A0A1Q9DEB4_SYMMI</name>
<dbReference type="OrthoDB" id="410098at2759"/>
<gene>
    <name evidence="2" type="ORF">AK812_SmicGene24544</name>
</gene>
<reference evidence="2 3" key="1">
    <citation type="submission" date="2016-02" db="EMBL/GenBank/DDBJ databases">
        <title>Genome analysis of coral dinoflagellate symbionts highlights evolutionary adaptations to a symbiotic lifestyle.</title>
        <authorList>
            <person name="Aranda M."/>
            <person name="Li Y."/>
            <person name="Liew Y.J."/>
            <person name="Baumgarten S."/>
            <person name="Simakov O."/>
            <person name="Wilson M."/>
            <person name="Piel J."/>
            <person name="Ashoor H."/>
            <person name="Bougouffa S."/>
            <person name="Bajic V.B."/>
            <person name="Ryu T."/>
            <person name="Ravasi T."/>
            <person name="Bayer T."/>
            <person name="Micklem G."/>
            <person name="Kim H."/>
            <person name="Bhak J."/>
            <person name="Lajeunesse T.C."/>
            <person name="Voolstra C.R."/>
        </authorList>
    </citation>
    <scope>NUCLEOTIDE SEQUENCE [LARGE SCALE GENOMIC DNA]</scope>
    <source>
        <strain evidence="2 3">CCMP2467</strain>
    </source>
</reference>
<protein>
    <submittedName>
        <fullName evidence="2">Uncharacterized protein</fullName>
    </submittedName>
</protein>
<proteinExistence type="predicted"/>
<organism evidence="2 3">
    <name type="scientific">Symbiodinium microadriaticum</name>
    <name type="common">Dinoflagellate</name>
    <name type="synonym">Zooxanthella microadriatica</name>
    <dbReference type="NCBI Taxonomy" id="2951"/>
    <lineage>
        <taxon>Eukaryota</taxon>
        <taxon>Sar</taxon>
        <taxon>Alveolata</taxon>
        <taxon>Dinophyceae</taxon>
        <taxon>Suessiales</taxon>
        <taxon>Symbiodiniaceae</taxon>
        <taxon>Symbiodinium</taxon>
    </lineage>
</organism>
<evidence type="ECO:0000313" key="3">
    <source>
        <dbReference type="Proteomes" id="UP000186817"/>
    </source>
</evidence>